<dbReference type="InterPro" id="IPR057326">
    <property type="entry name" value="KR_dom"/>
</dbReference>
<dbReference type="GO" id="GO:0005737">
    <property type="term" value="C:cytoplasm"/>
    <property type="evidence" value="ECO:0007669"/>
    <property type="project" value="InterPro"/>
</dbReference>
<dbReference type="Pfam" id="PF00106">
    <property type="entry name" value="adh_short"/>
    <property type="match status" value="1"/>
</dbReference>
<feature type="domain" description="Ketoreductase" evidence="4">
    <location>
        <begin position="4"/>
        <end position="186"/>
    </location>
</feature>
<dbReference type="Gene3D" id="3.40.50.720">
    <property type="entry name" value="NAD(P)-binding Rossmann-like Domain"/>
    <property type="match status" value="1"/>
</dbReference>
<dbReference type="PRINTS" id="PR00080">
    <property type="entry name" value="SDRFAMILY"/>
</dbReference>
<evidence type="ECO:0000256" key="2">
    <source>
        <dbReference type="ARBA" id="ARBA00023002"/>
    </source>
</evidence>
<dbReference type="PROSITE" id="PS00061">
    <property type="entry name" value="ADH_SHORT"/>
    <property type="match status" value="1"/>
</dbReference>
<dbReference type="GO" id="GO:0042619">
    <property type="term" value="P:poly-hydroxybutyrate biosynthetic process"/>
    <property type="evidence" value="ECO:0007669"/>
    <property type="project" value="InterPro"/>
</dbReference>
<dbReference type="NCBIfam" id="NF009466">
    <property type="entry name" value="PRK12826.1-2"/>
    <property type="match status" value="1"/>
</dbReference>
<dbReference type="STRING" id="349521.HCH_04996"/>
<evidence type="ECO:0000313" key="6">
    <source>
        <dbReference type="Proteomes" id="UP000000238"/>
    </source>
</evidence>
<keyword evidence="2 5" id="KW-0560">Oxidoreductase</keyword>
<dbReference type="InterPro" id="IPR036291">
    <property type="entry name" value="NAD(P)-bd_dom_sf"/>
</dbReference>
<keyword evidence="6" id="KW-1185">Reference proteome</keyword>
<sequence length="248" mass="26997">MEQHIALVTGGTGGIGTAISRRLAEDGFRVIATYSSPAKRTHAEVWRAEQRERGFDIAIELMDVSSFESCAAAAADIREKYGVVEVLVNNAGITRDAVMKKMQMEQWKDVIDTNLSSVFNVTKQFLDDMLERQYGRIVNISSINGQKGQFGQVNYSAAKAGIHGFTKALAQEVARKGVTVNTISPGYVATAMVMAVAEEVREKIKAQIPVGRFAEPEEIARAVSFLTAKEAGYITGSNLSINGGQHMY</sequence>
<gene>
    <name evidence="5" type="primary">phbB</name>
    <name evidence="5" type="ordered locus">HCH_04996</name>
</gene>
<name>Q2SCD9_HAHCH</name>
<dbReference type="HOGENOM" id="CLU_010194_1_3_6"/>
<dbReference type="EC" id="1.1.1.36" evidence="5"/>
<dbReference type="AlphaFoldDB" id="Q2SCD9"/>
<accession>Q2SCD9</accession>
<organism evidence="5 6">
    <name type="scientific">Hahella chejuensis (strain KCTC 2396)</name>
    <dbReference type="NCBI Taxonomy" id="349521"/>
    <lineage>
        <taxon>Bacteria</taxon>
        <taxon>Pseudomonadati</taxon>
        <taxon>Pseudomonadota</taxon>
        <taxon>Gammaproteobacteria</taxon>
        <taxon>Oceanospirillales</taxon>
        <taxon>Hahellaceae</taxon>
        <taxon>Hahella</taxon>
    </lineage>
</organism>
<dbReference type="EMBL" id="CP000155">
    <property type="protein sequence ID" value="ABC31685.1"/>
    <property type="molecule type" value="Genomic_DNA"/>
</dbReference>
<evidence type="ECO:0000259" key="4">
    <source>
        <dbReference type="SMART" id="SM00822"/>
    </source>
</evidence>
<protein>
    <submittedName>
        <fullName evidence="5">Acetoacetyl-CoA reductase</fullName>
        <ecNumber evidence="5">1.1.1.36</ecNumber>
    </submittedName>
</protein>
<dbReference type="FunFam" id="3.40.50.720:FF:000173">
    <property type="entry name" value="3-oxoacyl-[acyl-carrier protein] reductase"/>
    <property type="match status" value="1"/>
</dbReference>
<dbReference type="eggNOG" id="COG1028">
    <property type="taxonomic scope" value="Bacteria"/>
</dbReference>
<dbReference type="NCBIfam" id="NF009464">
    <property type="entry name" value="PRK12824.1"/>
    <property type="match status" value="1"/>
</dbReference>
<dbReference type="RefSeq" id="WP_011398750.1">
    <property type="nucleotide sequence ID" value="NC_007645.1"/>
</dbReference>
<comment type="similarity">
    <text evidence="1 3">Belongs to the short-chain dehydrogenases/reductases (SDR) family.</text>
</comment>
<dbReference type="InterPro" id="IPR020904">
    <property type="entry name" value="Sc_DH/Rdtase_CS"/>
</dbReference>
<dbReference type="GO" id="GO:0032787">
    <property type="term" value="P:monocarboxylic acid metabolic process"/>
    <property type="evidence" value="ECO:0007669"/>
    <property type="project" value="UniProtKB-ARBA"/>
</dbReference>
<dbReference type="SMART" id="SM00822">
    <property type="entry name" value="PKS_KR"/>
    <property type="match status" value="1"/>
</dbReference>
<dbReference type="Proteomes" id="UP000000238">
    <property type="component" value="Chromosome"/>
</dbReference>
<dbReference type="GO" id="GO:0018454">
    <property type="term" value="F:acetoacetyl-CoA reductase activity"/>
    <property type="evidence" value="ECO:0007669"/>
    <property type="project" value="UniProtKB-EC"/>
</dbReference>
<reference evidence="5 6" key="1">
    <citation type="journal article" date="2005" name="Nucleic Acids Res.">
        <title>Genomic blueprint of Hahella chejuensis, a marine microbe producing an algicidal agent.</title>
        <authorList>
            <person name="Jeong H."/>
            <person name="Yim J.H."/>
            <person name="Lee C."/>
            <person name="Choi S.-H."/>
            <person name="Park Y.K."/>
            <person name="Yoon S.H."/>
            <person name="Hur C.-G."/>
            <person name="Kang H.-Y."/>
            <person name="Kim D."/>
            <person name="Lee H.H."/>
            <person name="Park K.H."/>
            <person name="Park S.-H."/>
            <person name="Park H.-S."/>
            <person name="Lee H.K."/>
            <person name="Oh T.K."/>
            <person name="Kim J.F."/>
        </authorList>
    </citation>
    <scope>NUCLEOTIDE SEQUENCE [LARGE SCALE GENOMIC DNA]</scope>
    <source>
        <strain evidence="5 6">KCTC 2396</strain>
    </source>
</reference>
<dbReference type="SUPFAM" id="SSF51735">
    <property type="entry name" value="NAD(P)-binding Rossmann-fold domains"/>
    <property type="match status" value="1"/>
</dbReference>
<dbReference type="PRINTS" id="PR00081">
    <property type="entry name" value="GDHRDH"/>
</dbReference>
<evidence type="ECO:0000313" key="5">
    <source>
        <dbReference type="EMBL" id="ABC31685.1"/>
    </source>
</evidence>
<dbReference type="PANTHER" id="PTHR42879">
    <property type="entry name" value="3-OXOACYL-(ACYL-CARRIER-PROTEIN) REDUCTASE"/>
    <property type="match status" value="1"/>
</dbReference>
<dbReference type="NCBIfam" id="TIGR01829">
    <property type="entry name" value="AcAcCoA_reduct"/>
    <property type="match status" value="1"/>
</dbReference>
<proteinExistence type="inferred from homology"/>
<dbReference type="PANTHER" id="PTHR42879:SF2">
    <property type="entry name" value="3-OXOACYL-[ACYL-CARRIER-PROTEIN] REDUCTASE FABG"/>
    <property type="match status" value="1"/>
</dbReference>
<dbReference type="OrthoDB" id="9804774at2"/>
<evidence type="ECO:0000256" key="3">
    <source>
        <dbReference type="RuleBase" id="RU000363"/>
    </source>
</evidence>
<evidence type="ECO:0000256" key="1">
    <source>
        <dbReference type="ARBA" id="ARBA00006484"/>
    </source>
</evidence>
<dbReference type="InterPro" id="IPR002347">
    <property type="entry name" value="SDR_fam"/>
</dbReference>
<dbReference type="InterPro" id="IPR050259">
    <property type="entry name" value="SDR"/>
</dbReference>
<dbReference type="KEGG" id="hch:HCH_04996"/>
<dbReference type="InterPro" id="IPR011283">
    <property type="entry name" value="Acetoacetyl-CoA_reductase"/>
</dbReference>